<feature type="compositionally biased region" description="Low complexity" evidence="1">
    <location>
        <begin position="105"/>
        <end position="120"/>
    </location>
</feature>
<feature type="compositionally biased region" description="Low complexity" evidence="1">
    <location>
        <begin position="498"/>
        <end position="513"/>
    </location>
</feature>
<feature type="compositionally biased region" description="Basic and acidic residues" evidence="1">
    <location>
        <begin position="338"/>
        <end position="348"/>
    </location>
</feature>
<feature type="compositionally biased region" description="Basic and acidic residues" evidence="1">
    <location>
        <begin position="581"/>
        <end position="597"/>
    </location>
</feature>
<feature type="domain" description="DUF8035" evidence="2">
    <location>
        <begin position="791"/>
        <end position="844"/>
    </location>
</feature>
<name>A0A6A6E0Z0_9PEZI</name>
<gene>
    <name evidence="3" type="ORF">K469DRAFT_689485</name>
</gene>
<feature type="compositionally biased region" description="Low complexity" evidence="1">
    <location>
        <begin position="14"/>
        <end position="37"/>
    </location>
</feature>
<sequence length="905" mass="104915">MGSILIPSKSPGLRRPSYSSTPPASSPSRRHSVPVAPLQLKSITLSGGMESRYNYRPSSPVRRLVNPARSSTGNFVDPSHYDSYYARGATSPRTSGEKIALSSGSHHPTYPYTPSTSTSSRSGNVKYNSYSGRPRRNTFNESDDRLVRPNVTSHAPATSIPIRAPGVHNHHLEQPSSPLARSWENRGETYITHGPTLREHKRIYSVDDNSHSAKLIAERDLVEPHRRENGDSRGYSTTTSGGRSYYQNKPLIRTADLDDEGYSYTDPASMYRDTEPAWRRPRSGSLERGARPTSLIMDRAPRSSTRELGPPPSTRGFDKINNGVARNGSHHVSSPSIERAREVPKYEPDSYAVPTRSSSTRHHTTTLHQEPHEHRRDTHHEEYDRRDRDLENRRHHEADRFEDRDVATRGFGIATGNPTLSRDDALDRQPIWPAQEPGRARHDEYGAPYYASDRAEARMPEPPIPRERDVPPTYDERPRERDRDRRDRDIDDRGHINPVVPVTAGATATYGAAEVLKSRERDRDRDRDSDRERERRKEHDERDRRDRIQEERRDRVREERRDRVPEERLPPAAAAYASTQDADRKARDKRYEDEDRSRRPRRAPSSEGSNDERPRHYVDRDTARNDDRRKDSAPRESALDPDEEYRRRIQQEAERSVRGARDRDYSDSDREKERQRRKVDRERSREDPDRHSRAPPRSDIAEPAHSRYNERSGSVLDKDFVQEPDSLTSPATEREGGRTVQIVAPPKDPPAPPKGILRKPTEKFPEDPDPIREGVAPHKSQLKGKDIPIGARWTKIDRRLVNPEALEEAKERFEERMDCVIVLRVLTKQDIQKLADRTREIREAREDELERRERRDRDRRGHRSRRDDEDRDRHRDYDTTDDDDIGRDRGRERDRDRPRMIEFGR</sequence>
<feature type="compositionally biased region" description="Basic and acidic residues" evidence="1">
    <location>
        <begin position="886"/>
        <end position="905"/>
    </location>
</feature>
<dbReference type="EMBL" id="ML994639">
    <property type="protein sequence ID" value="KAF2184148.1"/>
    <property type="molecule type" value="Genomic_DNA"/>
</dbReference>
<reference evidence="3" key="1">
    <citation type="journal article" date="2020" name="Stud. Mycol.">
        <title>101 Dothideomycetes genomes: a test case for predicting lifestyles and emergence of pathogens.</title>
        <authorList>
            <person name="Haridas S."/>
            <person name="Albert R."/>
            <person name="Binder M."/>
            <person name="Bloem J."/>
            <person name="Labutti K."/>
            <person name="Salamov A."/>
            <person name="Andreopoulos B."/>
            <person name="Baker S."/>
            <person name="Barry K."/>
            <person name="Bills G."/>
            <person name="Bluhm B."/>
            <person name="Cannon C."/>
            <person name="Castanera R."/>
            <person name="Culley D."/>
            <person name="Daum C."/>
            <person name="Ezra D."/>
            <person name="Gonzalez J."/>
            <person name="Henrissat B."/>
            <person name="Kuo A."/>
            <person name="Liang C."/>
            <person name="Lipzen A."/>
            <person name="Lutzoni F."/>
            <person name="Magnuson J."/>
            <person name="Mondo S."/>
            <person name="Nolan M."/>
            <person name="Ohm R."/>
            <person name="Pangilinan J."/>
            <person name="Park H.-J."/>
            <person name="Ramirez L."/>
            <person name="Alfaro M."/>
            <person name="Sun H."/>
            <person name="Tritt A."/>
            <person name="Yoshinaga Y."/>
            <person name="Zwiers L.-H."/>
            <person name="Turgeon B."/>
            <person name="Goodwin S."/>
            <person name="Spatafora J."/>
            <person name="Crous P."/>
            <person name="Grigoriev I."/>
        </authorList>
    </citation>
    <scope>NUCLEOTIDE SEQUENCE</scope>
    <source>
        <strain evidence="3">CBS 207.26</strain>
    </source>
</reference>
<evidence type="ECO:0000313" key="3">
    <source>
        <dbReference type="EMBL" id="KAF2184148.1"/>
    </source>
</evidence>
<dbReference type="PANTHER" id="PTHR42081">
    <property type="entry name" value="ZINC FINGER PROTEIN DHHC DOMAIN CONTAINING PROTEIN"/>
    <property type="match status" value="1"/>
</dbReference>
<feature type="compositionally biased region" description="Polar residues" evidence="1">
    <location>
        <begin position="121"/>
        <end position="131"/>
    </location>
</feature>
<protein>
    <recommendedName>
        <fullName evidence="2">DUF8035 domain-containing protein</fullName>
    </recommendedName>
</protein>
<dbReference type="InterPro" id="IPR058348">
    <property type="entry name" value="DUF8035"/>
</dbReference>
<feature type="region of interest" description="Disordered" evidence="1">
    <location>
        <begin position="845"/>
        <end position="905"/>
    </location>
</feature>
<accession>A0A6A6E0Z0</accession>
<dbReference type="OrthoDB" id="5418088at2759"/>
<feature type="compositionally biased region" description="Basic and acidic residues" evidence="1">
    <location>
        <begin position="845"/>
        <end position="878"/>
    </location>
</feature>
<feature type="compositionally biased region" description="Basic and acidic residues" evidence="1">
    <location>
        <begin position="453"/>
        <end position="495"/>
    </location>
</feature>
<dbReference type="Proteomes" id="UP000800200">
    <property type="component" value="Unassembled WGS sequence"/>
</dbReference>
<feature type="compositionally biased region" description="Basic and acidic residues" evidence="1">
    <location>
        <begin position="759"/>
        <end position="776"/>
    </location>
</feature>
<keyword evidence="4" id="KW-1185">Reference proteome</keyword>
<feature type="compositionally biased region" description="Basic and acidic residues" evidence="1">
    <location>
        <begin position="699"/>
        <end position="721"/>
    </location>
</feature>
<feature type="region of interest" description="Disordered" evidence="1">
    <location>
        <begin position="1"/>
        <end position="142"/>
    </location>
</feature>
<feature type="region of interest" description="Disordered" evidence="1">
    <location>
        <begin position="225"/>
        <end position="246"/>
    </location>
</feature>
<feature type="compositionally biased region" description="Polar residues" evidence="1">
    <location>
        <begin position="234"/>
        <end position="246"/>
    </location>
</feature>
<dbReference type="Pfam" id="PF26118">
    <property type="entry name" value="DUF8035"/>
    <property type="match status" value="1"/>
</dbReference>
<organism evidence="3 4">
    <name type="scientific">Zopfia rhizophila CBS 207.26</name>
    <dbReference type="NCBI Taxonomy" id="1314779"/>
    <lineage>
        <taxon>Eukaryota</taxon>
        <taxon>Fungi</taxon>
        <taxon>Dikarya</taxon>
        <taxon>Ascomycota</taxon>
        <taxon>Pezizomycotina</taxon>
        <taxon>Dothideomycetes</taxon>
        <taxon>Dothideomycetes incertae sedis</taxon>
        <taxon>Zopfiaceae</taxon>
        <taxon>Zopfia</taxon>
    </lineage>
</organism>
<dbReference type="PANTHER" id="PTHR42081:SF1">
    <property type="entry name" value="ZINC FINGER PROTEIN DHHC DOMAIN CONTAINING PROTEIN"/>
    <property type="match status" value="1"/>
</dbReference>
<evidence type="ECO:0000313" key="4">
    <source>
        <dbReference type="Proteomes" id="UP000800200"/>
    </source>
</evidence>
<feature type="compositionally biased region" description="Basic and acidic residues" evidence="1">
    <location>
        <begin position="516"/>
        <end position="569"/>
    </location>
</feature>
<proteinExistence type="predicted"/>
<feature type="compositionally biased region" description="Basic and acidic residues" evidence="1">
    <location>
        <begin position="369"/>
        <end position="391"/>
    </location>
</feature>
<dbReference type="AlphaFoldDB" id="A0A6A6E0Z0"/>
<feature type="compositionally biased region" description="Basic and acidic residues" evidence="1">
    <location>
        <begin position="610"/>
        <end position="692"/>
    </location>
</feature>
<evidence type="ECO:0000259" key="2">
    <source>
        <dbReference type="Pfam" id="PF26118"/>
    </source>
</evidence>
<feature type="region of interest" description="Disordered" evidence="1">
    <location>
        <begin position="409"/>
        <end position="787"/>
    </location>
</feature>
<feature type="region of interest" description="Disordered" evidence="1">
    <location>
        <begin position="274"/>
        <end position="391"/>
    </location>
</feature>
<evidence type="ECO:0000256" key="1">
    <source>
        <dbReference type="SAM" id="MobiDB-lite"/>
    </source>
</evidence>